<evidence type="ECO:0000313" key="3">
    <source>
        <dbReference type="EMBL" id="SUM88520.1"/>
    </source>
</evidence>
<keyword evidence="5" id="KW-1185">Reference proteome</keyword>
<reference evidence="3" key="2">
    <citation type="submission" date="2018-06" db="EMBL/GenBank/DDBJ databases">
        <authorList>
            <consortium name="Pathogen Informatics"/>
            <person name="Doyle S."/>
        </authorList>
    </citation>
    <scope>NUCLEOTIDE SEQUENCE [LARGE SCALE GENOMIC DNA]</scope>
    <source>
        <strain evidence="3">NCTC12218</strain>
    </source>
</reference>
<dbReference type="EMBL" id="LR962863">
    <property type="protein sequence ID" value="CAD7359527.1"/>
    <property type="molecule type" value="Genomic_DNA"/>
</dbReference>
<reference evidence="1 4" key="3">
    <citation type="submission" date="2020-11" db="EMBL/GenBank/DDBJ databases">
        <authorList>
            <consortium name="Pathogen Informatics"/>
        </authorList>
    </citation>
    <scope>NUCLEOTIDE SEQUENCE [LARGE SCALE GENOMIC DNA]</scope>
    <source>
        <strain evidence="1 4">NCTC12218</strain>
    </source>
</reference>
<dbReference type="EMBL" id="POVK01000011">
    <property type="protein sequence ID" value="NHA33797.1"/>
    <property type="molecule type" value="Genomic_DNA"/>
</dbReference>
<dbReference type="EMBL" id="UHEF01000001">
    <property type="protein sequence ID" value="SUM88520.1"/>
    <property type="molecule type" value="Genomic_DNA"/>
</dbReference>
<reference evidence="2 5" key="1">
    <citation type="submission" date="2018-01" db="EMBL/GenBank/DDBJ databases">
        <title>Complete genome sequence of Staphylococcus Scheliferi isolated from human.</title>
        <authorList>
            <person name="Abouelkhair M.A."/>
            <person name="Bemis D.A."/>
            <person name="Kania S.A."/>
        </authorList>
    </citation>
    <scope>NUCLEOTIDE SEQUENCE [LARGE SCALE GENOMIC DNA]</scope>
    <source>
        <strain evidence="2 5">ATCC 43808</strain>
    </source>
</reference>
<evidence type="ECO:0000313" key="4">
    <source>
        <dbReference type="Proteomes" id="UP000264146"/>
    </source>
</evidence>
<evidence type="ECO:0000313" key="5">
    <source>
        <dbReference type="Proteomes" id="UP000572988"/>
    </source>
</evidence>
<name>A0A7Z7QP59_STASC</name>
<dbReference type="AlphaFoldDB" id="A0A7Z7QP59"/>
<dbReference type="RefSeq" id="WP_126496237.1">
    <property type="nucleotide sequence ID" value="NZ_CALYEO010000013.1"/>
</dbReference>
<proteinExistence type="predicted"/>
<protein>
    <submittedName>
        <fullName evidence="3">Uncharacterized protein</fullName>
    </submittedName>
</protein>
<dbReference type="Proteomes" id="UP000264146">
    <property type="component" value="Chromosome"/>
</dbReference>
<gene>
    <name evidence="2" type="ORF">C1O36_04545</name>
    <name evidence="3" type="ORF">NCTC12218_01179</name>
</gene>
<sequence>MSDIIPFPKMKNKLMKDIDEAMKQAQYERAYDAFNAYERHFELSPELALMKCEVLWQLEAYLELKEESNILMVQGFQPYDTLMIYYIKSLFALGHYHSVVEMITQVIDEVREHETRLILLPIKDQAQSKLDERQDYMAHRLQNFTYLDQSEQTQLLLSLIDDSAYQFQSTIAYLLQNETLPMNIQSLMLEYLRFARYNQCVQVEKPFCNLKVKPSELSGIEQTTFKTELLPRIIHRLESEMPSFVHEAYVHLHTHNIALYPVDILEEASIDTWIEGYMNYFKALMGFEYETDGATTAIFNLIKSLNT</sequence>
<evidence type="ECO:0000313" key="1">
    <source>
        <dbReference type="EMBL" id="CAD7359527.1"/>
    </source>
</evidence>
<accession>A0A7Z7QP59</accession>
<organism evidence="3">
    <name type="scientific">Staphylococcus schleiferi</name>
    <dbReference type="NCBI Taxonomy" id="1295"/>
    <lineage>
        <taxon>Bacteria</taxon>
        <taxon>Bacillati</taxon>
        <taxon>Bacillota</taxon>
        <taxon>Bacilli</taxon>
        <taxon>Bacillales</taxon>
        <taxon>Staphylococcaceae</taxon>
        <taxon>Staphylococcus</taxon>
    </lineage>
</organism>
<dbReference type="Proteomes" id="UP000572988">
    <property type="component" value="Unassembled WGS sequence"/>
</dbReference>
<evidence type="ECO:0000313" key="2">
    <source>
        <dbReference type="EMBL" id="NHA33797.1"/>
    </source>
</evidence>